<dbReference type="Proteomes" id="UP001144323">
    <property type="component" value="Unassembled WGS sequence"/>
</dbReference>
<organism evidence="2 3">
    <name type="scientific">Methylocystis echinoides</name>
    <dbReference type="NCBI Taxonomy" id="29468"/>
    <lineage>
        <taxon>Bacteria</taxon>
        <taxon>Pseudomonadati</taxon>
        <taxon>Pseudomonadota</taxon>
        <taxon>Alphaproteobacteria</taxon>
        <taxon>Hyphomicrobiales</taxon>
        <taxon>Methylocystaceae</taxon>
        <taxon>Methylocystis</taxon>
    </lineage>
</organism>
<evidence type="ECO:0000256" key="1">
    <source>
        <dbReference type="SAM" id="MobiDB-lite"/>
    </source>
</evidence>
<gene>
    <name evidence="2" type="ORF">LMG27198_43210</name>
</gene>
<dbReference type="EMBL" id="BSEC01000003">
    <property type="protein sequence ID" value="GLI95329.1"/>
    <property type="molecule type" value="Genomic_DNA"/>
</dbReference>
<keyword evidence="3" id="KW-1185">Reference proteome</keyword>
<dbReference type="AlphaFoldDB" id="A0A9W6GYQ1"/>
<feature type="compositionally biased region" description="Basic residues" evidence="1">
    <location>
        <begin position="15"/>
        <end position="25"/>
    </location>
</feature>
<proteinExistence type="predicted"/>
<feature type="region of interest" description="Disordered" evidence="1">
    <location>
        <begin position="1"/>
        <end position="25"/>
    </location>
</feature>
<evidence type="ECO:0000313" key="2">
    <source>
        <dbReference type="EMBL" id="GLI95329.1"/>
    </source>
</evidence>
<accession>A0A9W6GYQ1</accession>
<protein>
    <submittedName>
        <fullName evidence="2">Uncharacterized protein</fullName>
    </submittedName>
</protein>
<feature type="region of interest" description="Disordered" evidence="1">
    <location>
        <begin position="108"/>
        <end position="137"/>
    </location>
</feature>
<name>A0A9W6GYQ1_9HYPH</name>
<reference evidence="2" key="1">
    <citation type="journal article" date="2023" name="Int. J. Syst. Evol. Microbiol.">
        <title>Methylocystis iwaonis sp. nov., a type II methane-oxidizing bacterium from surface soil of a rice paddy field in Japan, and emended description of the genus Methylocystis (ex Whittenbury et al. 1970) Bowman et al. 1993.</title>
        <authorList>
            <person name="Kaise H."/>
            <person name="Sawadogo J.B."/>
            <person name="Alam M.S."/>
            <person name="Ueno C."/>
            <person name="Dianou D."/>
            <person name="Shinjo R."/>
            <person name="Asakawa S."/>
        </authorList>
    </citation>
    <scope>NUCLEOTIDE SEQUENCE</scope>
    <source>
        <strain evidence="2">LMG27198</strain>
    </source>
</reference>
<comment type="caution">
    <text evidence="2">The sequence shown here is derived from an EMBL/GenBank/DDBJ whole genome shotgun (WGS) entry which is preliminary data.</text>
</comment>
<sequence>MQVKAGDLAEALKPAKPHALQKKPKPVPVALEQDYVTQALSVIEAKHGLFAKVIDATGDFPKSVHVDGTSLEKLASSWPPDTLLELAADAERLTILAGKSRVSIPRLDSGGTTPILRTPIPPNKKHKGKVVVPPDPASKRVALADTWGFSARVPMPQHHDQKDKT</sequence>
<evidence type="ECO:0000313" key="3">
    <source>
        <dbReference type="Proteomes" id="UP001144323"/>
    </source>
</evidence>